<feature type="region of interest" description="Disordered" evidence="1">
    <location>
        <begin position="383"/>
        <end position="423"/>
    </location>
</feature>
<feature type="compositionally biased region" description="Basic and acidic residues" evidence="1">
    <location>
        <begin position="410"/>
        <end position="423"/>
    </location>
</feature>
<reference evidence="2 3" key="1">
    <citation type="submission" date="2024-01" db="EMBL/GenBank/DDBJ databases">
        <title>A telomere-to-telomere, gap-free genome of sweet tea (Lithocarpus litseifolius).</title>
        <authorList>
            <person name="Zhou J."/>
        </authorList>
    </citation>
    <scope>NUCLEOTIDE SEQUENCE [LARGE SCALE GENOMIC DNA]</scope>
    <source>
        <strain evidence="2">Zhou-2022a</strain>
        <tissue evidence="2">Leaf</tissue>
    </source>
</reference>
<accession>A0AAW2E4T7</accession>
<keyword evidence="3" id="KW-1185">Reference proteome</keyword>
<dbReference type="AlphaFoldDB" id="A0AAW2E4T7"/>
<name>A0AAW2E4T7_9ROSI</name>
<dbReference type="PANTHER" id="PTHR48434:SF1">
    <property type="entry name" value="(RAPE) HYPOTHETICAL PROTEIN"/>
    <property type="match status" value="1"/>
</dbReference>
<gene>
    <name evidence="2" type="ORF">SO802_004408</name>
</gene>
<dbReference type="Proteomes" id="UP001459277">
    <property type="component" value="Unassembled WGS sequence"/>
</dbReference>
<comment type="caution">
    <text evidence="2">The sequence shown here is derived from an EMBL/GenBank/DDBJ whole genome shotgun (WGS) entry which is preliminary data.</text>
</comment>
<proteinExistence type="predicted"/>
<sequence>MASRRSKDKGPANENQIVKREPTSSLQTVNRFTTLGTIPKPNYSSVLASSYDPYSITPIHQPVKTSFPRNTSQYVRKQYFQNLFSIEPNRSSIADPLQLAKSYFPEEFHWIPEHGKKNLQYYSDLLRHEKSITINAIADKFDTSKIIYHSVYIVNVISEKKWGSSPNETRMMPNCPIPYSYHDYITAWFRFMLHQNDTMNHSWSVNFDKHYTGYLPYWFARWWSQFGLIPDLLLAPLMDAFKLFSRGYRVDPQNAKAKFPALLYFVKRHKVPWILKRQYEINNDENALAQHWYVKWWDRFPHSQSIIATINKEFSNFATHPIDKNYSPVQTLVQADAPSLSSIKNIKLKPPVKKKASPLDDLRKDPEALLALLKCAEDLVANQTTEEEKSSASSEESMANNPYFPYDQRLFGHDEDSPTQRDI</sequence>
<dbReference type="EMBL" id="JAZDWU010000001">
    <property type="protein sequence ID" value="KAL0017339.1"/>
    <property type="molecule type" value="Genomic_DNA"/>
</dbReference>
<protein>
    <submittedName>
        <fullName evidence="2">Uncharacterized protein</fullName>
    </submittedName>
</protein>
<feature type="region of interest" description="Disordered" evidence="1">
    <location>
        <begin position="1"/>
        <end position="20"/>
    </location>
</feature>
<evidence type="ECO:0000313" key="2">
    <source>
        <dbReference type="EMBL" id="KAL0017339.1"/>
    </source>
</evidence>
<evidence type="ECO:0000313" key="3">
    <source>
        <dbReference type="Proteomes" id="UP001459277"/>
    </source>
</evidence>
<organism evidence="2 3">
    <name type="scientific">Lithocarpus litseifolius</name>
    <dbReference type="NCBI Taxonomy" id="425828"/>
    <lineage>
        <taxon>Eukaryota</taxon>
        <taxon>Viridiplantae</taxon>
        <taxon>Streptophyta</taxon>
        <taxon>Embryophyta</taxon>
        <taxon>Tracheophyta</taxon>
        <taxon>Spermatophyta</taxon>
        <taxon>Magnoliopsida</taxon>
        <taxon>eudicotyledons</taxon>
        <taxon>Gunneridae</taxon>
        <taxon>Pentapetalae</taxon>
        <taxon>rosids</taxon>
        <taxon>fabids</taxon>
        <taxon>Fagales</taxon>
        <taxon>Fagaceae</taxon>
        <taxon>Lithocarpus</taxon>
    </lineage>
</organism>
<evidence type="ECO:0000256" key="1">
    <source>
        <dbReference type="SAM" id="MobiDB-lite"/>
    </source>
</evidence>
<dbReference type="PANTHER" id="PTHR48434">
    <property type="entry name" value="(RAPE) HYPOTHETICAL PROTEIN"/>
    <property type="match status" value="1"/>
</dbReference>